<keyword evidence="2" id="KW-1185">Reference proteome</keyword>
<proteinExistence type="predicted"/>
<sequence length="106" mass="11962">MGNIILGFSVLNKKGDRNESVGIFLKNFEIRENVSYFIGSEITNSNYALYLYGASDFASSSDFIGEIIFTKFDENTNIVAGTFWFDAVNEAGEMVEIREGRFDMEL</sequence>
<accession>A0ABU3CW68</accession>
<name>A0ABU3CW68_9FLAO</name>
<protein>
    <submittedName>
        <fullName evidence="1">DUF6252 family protein</fullName>
    </submittedName>
</protein>
<dbReference type="Proteomes" id="UP001248819">
    <property type="component" value="Unassembled WGS sequence"/>
</dbReference>
<organism evidence="1 2">
    <name type="scientific">Autumnicola edwardsiae</name>
    <dbReference type="NCBI Taxonomy" id="3075594"/>
    <lineage>
        <taxon>Bacteria</taxon>
        <taxon>Pseudomonadati</taxon>
        <taxon>Bacteroidota</taxon>
        <taxon>Flavobacteriia</taxon>
        <taxon>Flavobacteriales</taxon>
        <taxon>Flavobacteriaceae</taxon>
        <taxon>Autumnicola</taxon>
    </lineage>
</organism>
<comment type="caution">
    <text evidence="1">The sequence shown here is derived from an EMBL/GenBank/DDBJ whole genome shotgun (WGS) entry which is preliminary data.</text>
</comment>
<dbReference type="RefSeq" id="WP_311484773.1">
    <property type="nucleotide sequence ID" value="NZ_JAVRHP010000051.1"/>
</dbReference>
<dbReference type="EMBL" id="JAVRHP010000051">
    <property type="protein sequence ID" value="MDT0650603.1"/>
    <property type="molecule type" value="Genomic_DNA"/>
</dbReference>
<gene>
    <name evidence="1" type="ORF">RM529_10625</name>
</gene>
<evidence type="ECO:0000313" key="2">
    <source>
        <dbReference type="Proteomes" id="UP001248819"/>
    </source>
</evidence>
<evidence type="ECO:0000313" key="1">
    <source>
        <dbReference type="EMBL" id="MDT0650603.1"/>
    </source>
</evidence>
<reference evidence="1 2" key="1">
    <citation type="submission" date="2023-09" db="EMBL/GenBank/DDBJ databases">
        <authorList>
            <person name="Rey-Velasco X."/>
        </authorList>
    </citation>
    <scope>NUCLEOTIDE SEQUENCE [LARGE SCALE GENOMIC DNA]</scope>
    <source>
        <strain evidence="1 2">F297</strain>
    </source>
</reference>